<name>A0A0F7UBD7_NEOCL</name>
<evidence type="ECO:0000256" key="2">
    <source>
        <dbReference type="SAM" id="MobiDB-lite"/>
    </source>
</evidence>
<dbReference type="PANTHER" id="PTHR48081">
    <property type="entry name" value="AB HYDROLASE SUPERFAMILY PROTEIN C4A8.06C"/>
    <property type="match status" value="1"/>
</dbReference>
<dbReference type="Gene3D" id="3.40.50.1820">
    <property type="entry name" value="alpha/beta hydrolase"/>
    <property type="match status" value="1"/>
</dbReference>
<feature type="compositionally biased region" description="Basic and acidic residues" evidence="2">
    <location>
        <begin position="448"/>
        <end position="457"/>
    </location>
</feature>
<keyword evidence="1 5" id="KW-0378">Hydrolase</keyword>
<evidence type="ECO:0000256" key="1">
    <source>
        <dbReference type="ARBA" id="ARBA00022801"/>
    </source>
</evidence>
<keyword evidence="3" id="KW-0472">Membrane</keyword>
<feature type="compositionally biased region" description="Polar residues" evidence="2">
    <location>
        <begin position="261"/>
        <end position="270"/>
    </location>
</feature>
<feature type="domain" description="Alpha/beta hydrolase fold-3" evidence="4">
    <location>
        <begin position="554"/>
        <end position="767"/>
    </location>
</feature>
<organism evidence="5">
    <name type="scientific">Neospora caninum (strain Liverpool)</name>
    <dbReference type="NCBI Taxonomy" id="572307"/>
    <lineage>
        <taxon>Eukaryota</taxon>
        <taxon>Sar</taxon>
        <taxon>Alveolata</taxon>
        <taxon>Apicomplexa</taxon>
        <taxon>Conoidasida</taxon>
        <taxon>Coccidia</taxon>
        <taxon>Eucoccidiorida</taxon>
        <taxon>Eimeriorina</taxon>
        <taxon>Sarcocystidae</taxon>
        <taxon>Neospora</taxon>
    </lineage>
</organism>
<dbReference type="InterPro" id="IPR050300">
    <property type="entry name" value="GDXG_lipolytic_enzyme"/>
</dbReference>
<feature type="compositionally biased region" description="Polar residues" evidence="2">
    <location>
        <begin position="32"/>
        <end position="52"/>
    </location>
</feature>
<feature type="compositionally biased region" description="Polar residues" evidence="2">
    <location>
        <begin position="403"/>
        <end position="417"/>
    </location>
</feature>
<keyword evidence="3" id="KW-0812">Transmembrane</keyword>
<dbReference type="Pfam" id="PF07859">
    <property type="entry name" value="Abhydrolase_3"/>
    <property type="match status" value="1"/>
</dbReference>
<feature type="region of interest" description="Disordered" evidence="2">
    <location>
        <begin position="1"/>
        <end position="70"/>
    </location>
</feature>
<dbReference type="PANTHER" id="PTHR48081:SF8">
    <property type="entry name" value="ALPHA_BETA HYDROLASE FOLD-3 DOMAIN-CONTAINING PROTEIN-RELATED"/>
    <property type="match status" value="1"/>
</dbReference>
<dbReference type="EMBL" id="LN714480">
    <property type="protein sequence ID" value="CEL65722.1"/>
    <property type="molecule type" value="Genomic_DNA"/>
</dbReference>
<feature type="compositionally biased region" description="Basic and acidic residues" evidence="2">
    <location>
        <begin position="1"/>
        <end position="13"/>
    </location>
</feature>
<gene>
    <name evidence="5" type="ORF">BN1204_015570</name>
</gene>
<dbReference type="InterPro" id="IPR013094">
    <property type="entry name" value="AB_hydrolase_3"/>
</dbReference>
<evidence type="ECO:0000256" key="3">
    <source>
        <dbReference type="SAM" id="Phobius"/>
    </source>
</evidence>
<dbReference type="SUPFAM" id="SSF53474">
    <property type="entry name" value="alpha/beta-Hydrolases"/>
    <property type="match status" value="1"/>
</dbReference>
<dbReference type="GO" id="GO:0016787">
    <property type="term" value="F:hydrolase activity"/>
    <property type="evidence" value="ECO:0007669"/>
    <property type="project" value="UniProtKB-KW"/>
</dbReference>
<evidence type="ECO:0000313" key="5">
    <source>
        <dbReference type="EMBL" id="CEL65722.1"/>
    </source>
</evidence>
<dbReference type="AlphaFoldDB" id="A0A0F7UBD7"/>
<evidence type="ECO:0000259" key="4">
    <source>
        <dbReference type="Pfam" id="PF07859"/>
    </source>
</evidence>
<feature type="compositionally biased region" description="Basic and acidic residues" evidence="2">
    <location>
        <begin position="467"/>
        <end position="478"/>
    </location>
</feature>
<dbReference type="InterPro" id="IPR029058">
    <property type="entry name" value="AB_hydrolase_fold"/>
</dbReference>
<feature type="region of interest" description="Disordered" evidence="2">
    <location>
        <begin position="261"/>
        <end position="296"/>
    </location>
</feature>
<sequence length="791" mass="87048">METDFRSAREAAPPRRRRRSSSRQRISEEQETPVSPSSRVNPEKSATASSCEATPREIPNRTHRGSRGSAVPWPRRTLLVGVVSLVSFLVWQILQFFADPELSFHENLWGFVHFVDDFVTMPCYYAFSTEAMDAVRRRANRVMSVALMKEIQPVAFKHTWRLRPRDVDASFFSPASSSDSVFSSIVHSLPVPGSSGGSAGIPASIYEHPEALLPPSDPESFVFPARGKGRDRRANADRGERNVMEEILSFAGNIREKLSFSGDTANQGDSASAGFAPADGDRGVQAPRGEKGKGKEIEVSHTSASRQYWRLLPPLPSHENSRHEEAGEFAGGFPLGLGVRNGNRAEDSAGATFTTINITAYFPSAPPHASEDERQRNLEEAFSLLRLFASPHSRLHGEAGDLSASTPEGSLPSSATAEANGKGKWPGDGGGGREDERQGGGKTVASSEDGREGEDALPKANQGGGKATEDALGREPARASEQVSKQHTRQKTWREKLKLVFGGGKTGGGADDWPDELFEKHTEFVSPDLLNWREERGESETARRKDTTAGRPALFFFHGGGLVMSDHRGYDKLLRRLSNLLYPSGALVFAIDYRLAPEHKFPLPLQDCLQAISFVVDQAKMFGVDGSRLAILGDSGGGSLAAAVMGEALRRVDAFPWVKNVRSLTLVYPSLCRGCATRSQIVDGSLFYLKRDIWFSLLYSPAIGAPDDWRQKPFTMPPALLRQFPPTFLVLFTHDIMYDIGVLFHEKLRRHGVRTGIYIAPGFHGFFGSDRWSRFGVPSVEWTADRIMKSW</sequence>
<proteinExistence type="predicted"/>
<protein>
    <submittedName>
        <fullName evidence="5">Alpha/beta hydrolase fold domain containing protein, putative</fullName>
    </submittedName>
</protein>
<feature type="region of interest" description="Disordered" evidence="2">
    <location>
        <begin position="397"/>
        <end position="492"/>
    </location>
</feature>
<accession>A0A0F7UBD7</accession>
<reference evidence="5" key="1">
    <citation type="journal article" date="2015" name="PLoS ONE">
        <title>Comprehensive Evaluation of Toxoplasma gondii VEG and Neospora caninum LIV Genomes with Tachyzoite Stage Transcriptome and Proteome Defines Novel Transcript Features.</title>
        <authorList>
            <person name="Ramaprasad A."/>
            <person name="Mourier T."/>
            <person name="Naeem R."/>
            <person name="Malas T.B."/>
            <person name="Moussa E."/>
            <person name="Panigrahi A."/>
            <person name="Vermont S.J."/>
            <person name="Otto T.D."/>
            <person name="Wastling J."/>
            <person name="Pain A."/>
        </authorList>
    </citation>
    <scope>NUCLEOTIDE SEQUENCE</scope>
    <source>
        <strain evidence="5">Liverpool</strain>
    </source>
</reference>
<keyword evidence="3" id="KW-1133">Transmembrane helix</keyword>
<feature type="transmembrane region" description="Helical" evidence="3">
    <location>
        <begin position="77"/>
        <end position="98"/>
    </location>
</feature>